<feature type="compositionally biased region" description="Low complexity" evidence="1">
    <location>
        <begin position="104"/>
        <end position="147"/>
    </location>
</feature>
<dbReference type="AlphaFoldDB" id="A0A9P6I181"/>
<keyword evidence="3" id="KW-1185">Reference proteome</keyword>
<accession>A0A9P6I181</accession>
<dbReference type="Proteomes" id="UP000781932">
    <property type="component" value="Unassembled WGS sequence"/>
</dbReference>
<feature type="compositionally biased region" description="Polar residues" evidence="1">
    <location>
        <begin position="242"/>
        <end position="253"/>
    </location>
</feature>
<feature type="compositionally biased region" description="Polar residues" evidence="1">
    <location>
        <begin position="366"/>
        <end position="390"/>
    </location>
</feature>
<feature type="region of interest" description="Disordered" evidence="1">
    <location>
        <begin position="1"/>
        <end position="23"/>
    </location>
</feature>
<evidence type="ECO:0000313" key="2">
    <source>
        <dbReference type="EMBL" id="KAF9872996.1"/>
    </source>
</evidence>
<feature type="compositionally biased region" description="Pro residues" evidence="1">
    <location>
        <begin position="266"/>
        <end position="278"/>
    </location>
</feature>
<feature type="region of interest" description="Disordered" evidence="1">
    <location>
        <begin position="101"/>
        <end position="170"/>
    </location>
</feature>
<feature type="region of interest" description="Disordered" evidence="1">
    <location>
        <begin position="183"/>
        <end position="282"/>
    </location>
</feature>
<evidence type="ECO:0000256" key="1">
    <source>
        <dbReference type="SAM" id="MobiDB-lite"/>
    </source>
</evidence>
<dbReference type="GeneID" id="62165295"/>
<protein>
    <submittedName>
        <fullName evidence="2">Uncharacterized protein</fullName>
    </submittedName>
</protein>
<reference evidence="2" key="2">
    <citation type="submission" date="2020-11" db="EMBL/GenBank/DDBJ databases">
        <title>Whole genome sequencing of Colletotrichum sp.</title>
        <authorList>
            <person name="Li H."/>
        </authorList>
    </citation>
    <scope>NUCLEOTIDE SEQUENCE</scope>
    <source>
        <strain evidence="2">CkLH20</strain>
    </source>
</reference>
<feature type="compositionally biased region" description="Polar residues" evidence="1">
    <location>
        <begin position="188"/>
        <end position="212"/>
    </location>
</feature>
<organism evidence="2 3">
    <name type="scientific">Colletotrichum karsti</name>
    <dbReference type="NCBI Taxonomy" id="1095194"/>
    <lineage>
        <taxon>Eukaryota</taxon>
        <taxon>Fungi</taxon>
        <taxon>Dikarya</taxon>
        <taxon>Ascomycota</taxon>
        <taxon>Pezizomycotina</taxon>
        <taxon>Sordariomycetes</taxon>
        <taxon>Hypocreomycetidae</taxon>
        <taxon>Glomerellales</taxon>
        <taxon>Glomerellaceae</taxon>
        <taxon>Colletotrichum</taxon>
        <taxon>Colletotrichum boninense species complex</taxon>
    </lineage>
</organism>
<feature type="compositionally biased region" description="Polar residues" evidence="1">
    <location>
        <begin position="155"/>
        <end position="169"/>
    </location>
</feature>
<proteinExistence type="predicted"/>
<comment type="caution">
    <text evidence="2">The sequence shown here is derived from an EMBL/GenBank/DDBJ whole genome shotgun (WGS) entry which is preliminary data.</text>
</comment>
<name>A0A9P6I181_9PEZI</name>
<feature type="compositionally biased region" description="Acidic residues" evidence="1">
    <location>
        <begin position="396"/>
        <end position="413"/>
    </location>
</feature>
<dbReference type="OrthoDB" id="3564303at2759"/>
<feature type="compositionally biased region" description="Polar residues" evidence="1">
    <location>
        <begin position="221"/>
        <end position="234"/>
    </location>
</feature>
<feature type="region of interest" description="Disordered" evidence="1">
    <location>
        <begin position="362"/>
        <end position="428"/>
    </location>
</feature>
<reference evidence="2" key="1">
    <citation type="submission" date="2020-03" db="EMBL/GenBank/DDBJ databases">
        <authorList>
            <person name="He L."/>
        </authorList>
    </citation>
    <scope>NUCLEOTIDE SEQUENCE</scope>
    <source>
        <strain evidence="2">CkLH20</strain>
    </source>
</reference>
<sequence length="428" mass="47138">MPYPHGDGVTEDQQNDLDHLPPGDGEEKWYNMWRVLFPGVPEPTSPYIDIEHYEDYAVDAVYQARGPVFTGGLIELQSNQTLNGDQGEQVMNRFSQAFETSWTNPNVNPVNPVDAPQMIQQQQQQQQQQHYSHAESSSQAAARAPAQNLGPGIQPQCQSHAGGSHSQGLFPSAQLFMPTWTQPEDLRQPNQQPASYTADVNSQWNQDVSSHPQPGHHHRQNGNGAHHSSQSQHPQWRPANNMRRTQPIRSTPHVNHRFNPYGVPHPAQPSCPSSPPPEGFDAAFFNSEFFQRMMSELMAQSQHDTHPDQTSADCFSGIHHQPIPPAAAATHDMLQQHGVVHQPQTMVSDQVLHDIDPDLLGHNFSVPAQNTQPAENAGINSAPQASSSQVGPDPATADEQEEDADASPDDPTDLSDVGSDYFNVRGAP</sequence>
<evidence type="ECO:0000313" key="3">
    <source>
        <dbReference type="Proteomes" id="UP000781932"/>
    </source>
</evidence>
<gene>
    <name evidence="2" type="ORF">CkaCkLH20_09506</name>
</gene>
<dbReference type="EMBL" id="JAATWM020000034">
    <property type="protein sequence ID" value="KAF9872996.1"/>
    <property type="molecule type" value="Genomic_DNA"/>
</dbReference>
<dbReference type="RefSeq" id="XP_038742457.1">
    <property type="nucleotide sequence ID" value="XM_038892221.1"/>
</dbReference>